<dbReference type="AlphaFoldDB" id="E1Z5M4"/>
<name>E1Z5M4_CHLVA</name>
<dbReference type="KEGG" id="cvr:CHLNCDRAFT_140542"/>
<evidence type="ECO:0000259" key="9">
    <source>
        <dbReference type="Pfam" id="PF02096"/>
    </source>
</evidence>
<evidence type="ECO:0000256" key="3">
    <source>
        <dbReference type="ARBA" id="ARBA00022692"/>
    </source>
</evidence>
<evidence type="ECO:0000256" key="1">
    <source>
        <dbReference type="ARBA" id="ARBA00004141"/>
    </source>
</evidence>
<evidence type="ECO:0000256" key="4">
    <source>
        <dbReference type="ARBA" id="ARBA00022989"/>
    </source>
</evidence>
<evidence type="ECO:0000313" key="10">
    <source>
        <dbReference type="EMBL" id="EFN58782.1"/>
    </source>
</evidence>
<evidence type="ECO:0000256" key="2">
    <source>
        <dbReference type="ARBA" id="ARBA00010583"/>
    </source>
</evidence>
<evidence type="ECO:0000256" key="8">
    <source>
        <dbReference type="SAM" id="Phobius"/>
    </source>
</evidence>
<feature type="region of interest" description="Disordered" evidence="7">
    <location>
        <begin position="402"/>
        <end position="426"/>
    </location>
</feature>
<dbReference type="InterPro" id="IPR028055">
    <property type="entry name" value="YidC/Oxa/ALB_C"/>
</dbReference>
<feature type="compositionally biased region" description="Basic residues" evidence="7">
    <location>
        <begin position="411"/>
        <end position="426"/>
    </location>
</feature>
<dbReference type="Proteomes" id="UP000008141">
    <property type="component" value="Unassembled WGS sequence"/>
</dbReference>
<protein>
    <recommendedName>
        <fullName evidence="9">Membrane insertase YidC/Oxa/ALB C-terminal domain-containing protein</fullName>
    </recommendedName>
</protein>
<dbReference type="GO" id="GO:0005743">
    <property type="term" value="C:mitochondrial inner membrane"/>
    <property type="evidence" value="ECO:0007669"/>
    <property type="project" value="TreeGrafter"/>
</dbReference>
<dbReference type="GO" id="GO:0032979">
    <property type="term" value="P:protein insertion into mitochondrial inner membrane from matrix"/>
    <property type="evidence" value="ECO:0007669"/>
    <property type="project" value="TreeGrafter"/>
</dbReference>
<dbReference type="EMBL" id="GL433837">
    <property type="protein sequence ID" value="EFN58782.1"/>
    <property type="molecule type" value="Genomic_DNA"/>
</dbReference>
<keyword evidence="5 8" id="KW-0472">Membrane</keyword>
<evidence type="ECO:0000256" key="7">
    <source>
        <dbReference type="SAM" id="MobiDB-lite"/>
    </source>
</evidence>
<feature type="transmembrane region" description="Helical" evidence="8">
    <location>
        <begin position="340"/>
        <end position="360"/>
    </location>
</feature>
<feature type="transmembrane region" description="Helical" evidence="8">
    <location>
        <begin position="255"/>
        <end position="276"/>
    </location>
</feature>
<feature type="transmembrane region" description="Helical" evidence="8">
    <location>
        <begin position="178"/>
        <end position="198"/>
    </location>
</feature>
<dbReference type="PANTHER" id="PTHR12428">
    <property type="entry name" value="OXA1"/>
    <property type="match status" value="1"/>
</dbReference>
<organism evidence="11">
    <name type="scientific">Chlorella variabilis</name>
    <name type="common">Green alga</name>
    <dbReference type="NCBI Taxonomy" id="554065"/>
    <lineage>
        <taxon>Eukaryota</taxon>
        <taxon>Viridiplantae</taxon>
        <taxon>Chlorophyta</taxon>
        <taxon>core chlorophytes</taxon>
        <taxon>Trebouxiophyceae</taxon>
        <taxon>Chlorellales</taxon>
        <taxon>Chlorellaceae</taxon>
        <taxon>Chlorella clade</taxon>
        <taxon>Chlorella</taxon>
    </lineage>
</organism>
<evidence type="ECO:0000256" key="5">
    <source>
        <dbReference type="ARBA" id="ARBA00023136"/>
    </source>
</evidence>
<dbReference type="NCBIfam" id="TIGR03592">
    <property type="entry name" value="yidC_oxa1_cterm"/>
    <property type="match status" value="1"/>
</dbReference>
<feature type="compositionally biased region" description="Low complexity" evidence="7">
    <location>
        <begin position="70"/>
        <end position="79"/>
    </location>
</feature>
<reference evidence="10 11" key="1">
    <citation type="journal article" date="2010" name="Plant Cell">
        <title>The Chlorella variabilis NC64A genome reveals adaptation to photosymbiosis, coevolution with viruses, and cryptic sex.</title>
        <authorList>
            <person name="Blanc G."/>
            <person name="Duncan G."/>
            <person name="Agarkova I."/>
            <person name="Borodovsky M."/>
            <person name="Gurnon J."/>
            <person name="Kuo A."/>
            <person name="Lindquist E."/>
            <person name="Lucas S."/>
            <person name="Pangilinan J."/>
            <person name="Polle J."/>
            <person name="Salamov A."/>
            <person name="Terry A."/>
            <person name="Yamada T."/>
            <person name="Dunigan D.D."/>
            <person name="Grigoriev I.V."/>
            <person name="Claverie J.M."/>
            <person name="Van Etten J.L."/>
        </authorList>
    </citation>
    <scope>NUCLEOTIDE SEQUENCE [LARGE SCALE GENOMIC DNA]</scope>
    <source>
        <strain evidence="10 11">NC64A</strain>
    </source>
</reference>
<dbReference type="OrthoDB" id="2148490at2759"/>
<proteinExistence type="inferred from homology"/>
<dbReference type="GO" id="GO:0032977">
    <property type="term" value="F:membrane insertase activity"/>
    <property type="evidence" value="ECO:0007669"/>
    <property type="project" value="InterPro"/>
</dbReference>
<dbReference type="InterPro" id="IPR001708">
    <property type="entry name" value="YidC/ALB3/OXA1/COX18"/>
</dbReference>
<comment type="similarity">
    <text evidence="2">Belongs to the OXA1/ALB3/YidC (TC 2.A.9.2) family.</text>
</comment>
<sequence length="426" mass="44589">MGAAASATAAEAGGGAWAPQSAAALQLLDRWQHCGDSGGSSSGQGGGSWQHGSHTSMRHLSLRPGGGGKQQAAAEQQPPDSLAAAGEDFGNDVAQAGLDAASSSAGMAAADSAAGGGWAAAASATPGVADLFTASAIVAAAAGAEEDALAAAREDSWLPTRLIQGLLTGLHGALGLEWWQSIMVATCAMRLATLPIMIMQIKNTYRMSLARPEMEVLMNHVKEEQAKGNMEAALEHQQHVMAVWKKYNCNPFKSMAGMLVQAPIFIGFFSALRGFAAHKVPSLTEGGALWFTDLTVADPTYMLPALAGLSFLLTIELGAADGMQGQPPEMQKKLKNVMRVVALVIPLASTALPASVFMYWSASNVFSLLQTSLLKVPLVKSTLGIPDLSKLRQPSQAELVGKPVQTFTHQTRPRKLPKLKRPQGEE</sequence>
<evidence type="ECO:0000313" key="11">
    <source>
        <dbReference type="Proteomes" id="UP000008141"/>
    </source>
</evidence>
<dbReference type="PANTHER" id="PTHR12428:SF34">
    <property type="entry name" value="MITOCHONDRIAL INNER MEMBRANE PROTEIN OXA1-LIKE"/>
    <property type="match status" value="1"/>
</dbReference>
<dbReference type="CDD" id="cd20069">
    <property type="entry name" value="5TM_Oxa1-like"/>
    <property type="match status" value="1"/>
</dbReference>
<keyword evidence="11" id="KW-1185">Reference proteome</keyword>
<accession>E1Z5M4</accession>
<feature type="compositionally biased region" description="Gly residues" evidence="7">
    <location>
        <begin position="36"/>
        <end position="49"/>
    </location>
</feature>
<keyword evidence="3 6" id="KW-0812">Transmembrane</keyword>
<evidence type="ECO:0000256" key="6">
    <source>
        <dbReference type="RuleBase" id="RU003945"/>
    </source>
</evidence>
<dbReference type="RefSeq" id="XP_005850884.1">
    <property type="nucleotide sequence ID" value="XM_005850822.1"/>
</dbReference>
<dbReference type="STRING" id="554065.E1Z5M4"/>
<feature type="region of interest" description="Disordered" evidence="7">
    <location>
        <begin position="34"/>
        <end position="87"/>
    </location>
</feature>
<dbReference type="GeneID" id="17358050"/>
<dbReference type="eggNOG" id="KOG1239">
    <property type="taxonomic scope" value="Eukaryota"/>
</dbReference>
<comment type="similarity">
    <text evidence="6">Belongs to the OXA1/ALB3/YidC family.</text>
</comment>
<gene>
    <name evidence="10" type="ORF">CHLNCDRAFT_140542</name>
</gene>
<comment type="subcellular location">
    <subcellularLocation>
        <location evidence="1 6">Membrane</location>
        <topology evidence="1 6">Multi-pass membrane protein</topology>
    </subcellularLocation>
</comment>
<dbReference type="FunCoup" id="E1Z5M4">
    <property type="interactions" value="1907"/>
</dbReference>
<dbReference type="InParanoid" id="E1Z5M4"/>
<feature type="transmembrane region" description="Helical" evidence="8">
    <location>
        <begin position="301"/>
        <end position="319"/>
    </location>
</feature>
<keyword evidence="4 8" id="KW-1133">Transmembrane helix</keyword>
<dbReference type="OMA" id="FWGLQEI"/>
<feature type="domain" description="Membrane insertase YidC/Oxa/ALB C-terminal" evidence="9">
    <location>
        <begin position="178"/>
        <end position="374"/>
    </location>
</feature>
<dbReference type="Pfam" id="PF02096">
    <property type="entry name" value="60KD_IMP"/>
    <property type="match status" value="1"/>
</dbReference>